<evidence type="ECO:0000313" key="1">
    <source>
        <dbReference type="EMBL" id="KAL1502023.1"/>
    </source>
</evidence>
<organism evidence="1 2">
    <name type="scientific">Hypothenemus hampei</name>
    <name type="common">Coffee berry borer</name>
    <dbReference type="NCBI Taxonomy" id="57062"/>
    <lineage>
        <taxon>Eukaryota</taxon>
        <taxon>Metazoa</taxon>
        <taxon>Ecdysozoa</taxon>
        <taxon>Arthropoda</taxon>
        <taxon>Hexapoda</taxon>
        <taxon>Insecta</taxon>
        <taxon>Pterygota</taxon>
        <taxon>Neoptera</taxon>
        <taxon>Endopterygota</taxon>
        <taxon>Coleoptera</taxon>
        <taxon>Polyphaga</taxon>
        <taxon>Cucujiformia</taxon>
        <taxon>Curculionidae</taxon>
        <taxon>Scolytinae</taxon>
        <taxon>Hypothenemus</taxon>
    </lineage>
</organism>
<dbReference type="Proteomes" id="UP001566132">
    <property type="component" value="Unassembled WGS sequence"/>
</dbReference>
<dbReference type="AlphaFoldDB" id="A0ABD1ET96"/>
<sequence length="250" mass="28685">MFLIKMKFSLDKFGNVFIDSSLKVQLIHGFIELYETEHAQQELADKISDTASITKAKELIDKMKAGIGGSTIAIHHPSGKRFIHRNKWMMLCHGMISEENGHCNGQALESLTAFKTQTISDYCYIKQFHSINETLCLSTHPVNMSYENNTVFCEATTEHFPVLTISIEDYLKSCEKISSSVTYIYFASDCDPEHVQIPNENTHVRCENFSDEMKSKKIMKKFDFAFNKTGICVFTEKDKFVLNLLQYLKQ</sequence>
<accession>A0ABD1ET96</accession>
<reference evidence="1 2" key="1">
    <citation type="submission" date="2024-05" db="EMBL/GenBank/DDBJ databases">
        <title>Genetic variation in Jamaican populations of the coffee berry borer (Hypothenemus hampei).</title>
        <authorList>
            <person name="Errbii M."/>
            <person name="Myrie A."/>
        </authorList>
    </citation>
    <scope>NUCLEOTIDE SEQUENCE [LARGE SCALE GENOMIC DNA]</scope>
    <source>
        <strain evidence="1">JA-Hopewell-2020-01-JO</strain>
        <tissue evidence="1">Whole body</tissue>
    </source>
</reference>
<name>A0ABD1ET96_HYPHA</name>
<keyword evidence="2" id="KW-1185">Reference proteome</keyword>
<comment type="caution">
    <text evidence="1">The sequence shown here is derived from an EMBL/GenBank/DDBJ whole genome shotgun (WGS) entry which is preliminary data.</text>
</comment>
<dbReference type="EMBL" id="JBDJPC010000005">
    <property type="protein sequence ID" value="KAL1502023.1"/>
    <property type="molecule type" value="Genomic_DNA"/>
</dbReference>
<gene>
    <name evidence="1" type="ORF">ABEB36_007235</name>
</gene>
<protein>
    <submittedName>
        <fullName evidence="1">Uncharacterized protein</fullName>
    </submittedName>
</protein>
<proteinExistence type="predicted"/>
<evidence type="ECO:0000313" key="2">
    <source>
        <dbReference type="Proteomes" id="UP001566132"/>
    </source>
</evidence>